<dbReference type="KEGG" id="lvn:BWR22_03795"/>
<evidence type="ECO:0000256" key="2">
    <source>
        <dbReference type="SAM" id="SignalP"/>
    </source>
</evidence>
<dbReference type="RefSeq" id="WP_076732108.1">
    <property type="nucleotide sequence ID" value="NZ_CP019352.1"/>
</dbReference>
<gene>
    <name evidence="3" type="ORF">BWR22_03795</name>
</gene>
<reference evidence="3 4" key="1">
    <citation type="submission" date="2017-01" db="EMBL/GenBank/DDBJ databases">
        <title>Complete genome of Lacinutrix venerupis DOK2-8 isolated from seawater in Dokdo.</title>
        <authorList>
            <person name="Chi W.-J."/>
            <person name="Kim J.H."/>
        </authorList>
    </citation>
    <scope>NUCLEOTIDE SEQUENCE [LARGE SCALE GENOMIC DNA]</scope>
    <source>
        <strain evidence="3 4">DOK2-8</strain>
    </source>
</reference>
<proteinExistence type="predicted"/>
<keyword evidence="4" id="KW-1185">Reference proteome</keyword>
<accession>A0AAC9PW47</accession>
<keyword evidence="1" id="KW-0175">Coiled coil</keyword>
<keyword evidence="2" id="KW-0732">Signal</keyword>
<evidence type="ECO:0000313" key="4">
    <source>
        <dbReference type="Proteomes" id="UP000187506"/>
    </source>
</evidence>
<organism evidence="3 4">
    <name type="scientific">Lacinutrix venerupis</name>
    <dbReference type="NCBI Taxonomy" id="1486034"/>
    <lineage>
        <taxon>Bacteria</taxon>
        <taxon>Pseudomonadati</taxon>
        <taxon>Bacteroidota</taxon>
        <taxon>Flavobacteriia</taxon>
        <taxon>Flavobacteriales</taxon>
        <taxon>Flavobacteriaceae</taxon>
        <taxon>Lacinutrix</taxon>
    </lineage>
</organism>
<evidence type="ECO:0008006" key="5">
    <source>
        <dbReference type="Google" id="ProtNLM"/>
    </source>
</evidence>
<protein>
    <recommendedName>
        <fullName evidence="5">Secreted protein</fullName>
    </recommendedName>
</protein>
<sequence>MKRTILILLAFIALTSVSAQTSLNDYKYVIVPKHYDFANKPDEYMLNSLTKFLFEKYNFDALMEGETFPSDYGKNNCLALKADVLKESTIFKTKLTVQLKNCQDQIIFTSTQGESREKKYNVAHNQALRNAFKSIEAANYKYNPDNALVNNTVEEVGEQQDEIVKLKEEIKVLKEAKAKETITEKLELIEKPLVENTKFKAEAIDGGFMGYNLVNSNNDKVYTIFFSGKEDLYIVKNRDAVIYKLNNKWVIAEAKGKDLQVKSIDIKF</sequence>
<feature type="coiled-coil region" evidence="1">
    <location>
        <begin position="149"/>
        <end position="183"/>
    </location>
</feature>
<evidence type="ECO:0000313" key="3">
    <source>
        <dbReference type="EMBL" id="APX99469.1"/>
    </source>
</evidence>
<feature type="signal peptide" evidence="2">
    <location>
        <begin position="1"/>
        <end position="21"/>
    </location>
</feature>
<dbReference type="Proteomes" id="UP000187506">
    <property type="component" value="Chromosome"/>
</dbReference>
<name>A0AAC9PW47_9FLAO</name>
<feature type="chain" id="PRO_5042160066" description="Secreted protein" evidence="2">
    <location>
        <begin position="22"/>
        <end position="268"/>
    </location>
</feature>
<evidence type="ECO:0000256" key="1">
    <source>
        <dbReference type="SAM" id="Coils"/>
    </source>
</evidence>
<dbReference type="AlphaFoldDB" id="A0AAC9PW47"/>
<dbReference type="EMBL" id="CP019352">
    <property type="protein sequence ID" value="APX99469.1"/>
    <property type="molecule type" value="Genomic_DNA"/>
</dbReference>